<comment type="caution">
    <text evidence="8">The sequence shown here is derived from an EMBL/GenBank/DDBJ whole genome shotgun (WGS) entry which is preliminary data.</text>
</comment>
<feature type="transmembrane region" description="Helical" evidence="7">
    <location>
        <begin position="189"/>
        <end position="207"/>
    </location>
</feature>
<dbReference type="Pfam" id="PF07690">
    <property type="entry name" value="MFS_1"/>
    <property type="match status" value="1"/>
</dbReference>
<evidence type="ECO:0000313" key="8">
    <source>
        <dbReference type="EMBL" id="CDO54848.1"/>
    </source>
</evidence>
<keyword evidence="4 7" id="KW-1133">Transmembrane helix</keyword>
<feature type="transmembrane region" description="Helical" evidence="7">
    <location>
        <begin position="115"/>
        <end position="133"/>
    </location>
</feature>
<proteinExistence type="inferred from homology"/>
<name>A0A0J9XDB5_GEOCN</name>
<keyword evidence="9" id="KW-1185">Reference proteome</keyword>
<reference evidence="8" key="1">
    <citation type="submission" date="2014-03" db="EMBL/GenBank/DDBJ databases">
        <authorList>
            <person name="Casaregola S."/>
        </authorList>
    </citation>
    <scope>NUCLEOTIDE SEQUENCE [LARGE SCALE GENOMIC DNA]</scope>
    <source>
        <strain evidence="8">CLIB 918</strain>
    </source>
</reference>
<dbReference type="InterPro" id="IPR011701">
    <property type="entry name" value="MFS"/>
</dbReference>
<dbReference type="InterPro" id="IPR036259">
    <property type="entry name" value="MFS_trans_sf"/>
</dbReference>
<comment type="similarity">
    <text evidence="6">Belongs to the major facilitator superfamily. Allantoate permease family.</text>
</comment>
<keyword evidence="3 7" id="KW-0812">Transmembrane</keyword>
<dbReference type="FunFam" id="1.20.1250.20:FF:000065">
    <property type="entry name" value="Putative MFS pantothenate transporter"/>
    <property type="match status" value="1"/>
</dbReference>
<dbReference type="EMBL" id="CCBN010000009">
    <property type="protein sequence ID" value="CDO54848.1"/>
    <property type="molecule type" value="Genomic_DNA"/>
</dbReference>
<protein>
    <submittedName>
        <fullName evidence="8">Similar to Saccharomyces cerevisiae YAL067C SEO1 Putative permease</fullName>
    </submittedName>
</protein>
<dbReference type="AlphaFoldDB" id="A0A0J9XDB5"/>
<dbReference type="GO" id="GO:0022857">
    <property type="term" value="F:transmembrane transporter activity"/>
    <property type="evidence" value="ECO:0007669"/>
    <property type="project" value="InterPro"/>
</dbReference>
<feature type="transmembrane region" description="Helical" evidence="7">
    <location>
        <begin position="517"/>
        <end position="538"/>
    </location>
</feature>
<sequence length="605" mass="69511">MGLKDYSTRTASSLKYTGKKIASYFPHERIIDEDAIRAKLNLPSEQEVLASLEAEKKQSEQDNSLPIVHEIRDEANRSWWRFFDEFEYKTAAPNKVEKKWYHWFDPKDTPAERKLILKLDILLAFFSFVMYWVKYLDQTNLNNAYVSGMKEDLNMKGNDLVNTQMVYTIGGIVFQLPCMYVIHKYPSNYLLPFMDIGWGLFTLAIYKSKSAAQLQGFRFMVGVFESAFYPTINYLLGNWYTPTEYARRGGIFYWGQMLGILTAGLLQASALENLHNVGGLEGWRWMFIIDAIITFPIGLIGIWSLPGIPSKCYSVFLTDEEIFLARERLRRNKFSTEDDSQSFFTWKLWKDMLSQWKIWLFVLLNVIAWNNSNASYGTYLLWLKSLNRFTTIKVNQLSTITPALGIVWIWITCAGSDLLNSRFGAIVFSQVFNTIGNTILAVWDVPESAKWFAFMLQYFGWAMIAVGYGWMNDAARTSPQQRAIITICMNMFGQTSTAFTSVLVWKTVEAPRYLKGFTFTASCAFSLIPISFLILAFYKRDERRAAHENGIIIYNSKKGEAAPEILADGTVIVNDGEGRKEYRLASYQSERSSAELVLDSVSEKH</sequence>
<dbReference type="PANTHER" id="PTHR43791:SF15">
    <property type="entry name" value="TRANSPORTER SEO1-RELATED"/>
    <property type="match status" value="1"/>
</dbReference>
<gene>
    <name evidence="8" type="ORF">BN980_GECA09s00252g</name>
</gene>
<feature type="transmembrane region" description="Helical" evidence="7">
    <location>
        <begin position="423"/>
        <end position="443"/>
    </location>
</feature>
<evidence type="ECO:0000256" key="2">
    <source>
        <dbReference type="ARBA" id="ARBA00022448"/>
    </source>
</evidence>
<feature type="transmembrane region" description="Helical" evidence="7">
    <location>
        <begin position="394"/>
        <end position="411"/>
    </location>
</feature>
<dbReference type="GO" id="GO:0016020">
    <property type="term" value="C:membrane"/>
    <property type="evidence" value="ECO:0007669"/>
    <property type="project" value="UniProtKB-SubCell"/>
</dbReference>
<accession>A0A0J9XDB5</accession>
<evidence type="ECO:0000256" key="1">
    <source>
        <dbReference type="ARBA" id="ARBA00004141"/>
    </source>
</evidence>
<evidence type="ECO:0000256" key="7">
    <source>
        <dbReference type="SAM" id="Phobius"/>
    </source>
</evidence>
<dbReference type="Proteomes" id="UP000242525">
    <property type="component" value="Unassembled WGS sequence"/>
</dbReference>
<feature type="transmembrane region" description="Helical" evidence="7">
    <location>
        <begin position="165"/>
        <end position="182"/>
    </location>
</feature>
<evidence type="ECO:0000256" key="5">
    <source>
        <dbReference type="ARBA" id="ARBA00023136"/>
    </source>
</evidence>
<feature type="transmembrane region" description="Helical" evidence="7">
    <location>
        <begin position="449"/>
        <end position="471"/>
    </location>
</feature>
<feature type="transmembrane region" description="Helical" evidence="7">
    <location>
        <begin position="483"/>
        <end position="505"/>
    </location>
</feature>
<keyword evidence="2" id="KW-0813">Transport</keyword>
<dbReference type="PANTHER" id="PTHR43791">
    <property type="entry name" value="PERMEASE-RELATED"/>
    <property type="match status" value="1"/>
</dbReference>
<dbReference type="Gene3D" id="1.20.1250.20">
    <property type="entry name" value="MFS general substrate transporter like domains"/>
    <property type="match status" value="1"/>
</dbReference>
<comment type="subcellular location">
    <subcellularLocation>
        <location evidence="1">Membrane</location>
        <topology evidence="1">Multi-pass membrane protein</topology>
    </subcellularLocation>
</comment>
<feature type="transmembrane region" description="Helical" evidence="7">
    <location>
        <begin position="358"/>
        <end position="382"/>
    </location>
</feature>
<dbReference type="STRING" id="1173061.A0A0J9XDB5"/>
<feature type="transmembrane region" description="Helical" evidence="7">
    <location>
        <begin position="283"/>
        <end position="305"/>
    </location>
</feature>
<organism evidence="8 9">
    <name type="scientific">Geotrichum candidum</name>
    <name type="common">Oospora lactis</name>
    <name type="synonym">Dipodascus geotrichum</name>
    <dbReference type="NCBI Taxonomy" id="1173061"/>
    <lineage>
        <taxon>Eukaryota</taxon>
        <taxon>Fungi</taxon>
        <taxon>Dikarya</taxon>
        <taxon>Ascomycota</taxon>
        <taxon>Saccharomycotina</taxon>
        <taxon>Dipodascomycetes</taxon>
        <taxon>Dipodascales</taxon>
        <taxon>Dipodascaceae</taxon>
        <taxon>Geotrichum</taxon>
    </lineage>
</organism>
<dbReference type="OrthoDB" id="3639251at2759"/>
<evidence type="ECO:0000256" key="6">
    <source>
        <dbReference type="ARBA" id="ARBA00037968"/>
    </source>
</evidence>
<dbReference type="SUPFAM" id="SSF103473">
    <property type="entry name" value="MFS general substrate transporter"/>
    <property type="match status" value="1"/>
</dbReference>
<evidence type="ECO:0000256" key="3">
    <source>
        <dbReference type="ARBA" id="ARBA00022692"/>
    </source>
</evidence>
<keyword evidence="5 7" id="KW-0472">Membrane</keyword>
<feature type="transmembrane region" description="Helical" evidence="7">
    <location>
        <begin position="219"/>
        <end position="239"/>
    </location>
</feature>
<evidence type="ECO:0000256" key="4">
    <source>
        <dbReference type="ARBA" id="ARBA00022989"/>
    </source>
</evidence>
<feature type="transmembrane region" description="Helical" evidence="7">
    <location>
        <begin position="251"/>
        <end position="271"/>
    </location>
</feature>
<evidence type="ECO:0000313" key="9">
    <source>
        <dbReference type="Proteomes" id="UP000242525"/>
    </source>
</evidence>